<sequence>MASLLGLYSSGGPRRAHAKRRGRKAAWRSSTAAPVRQLLKSLWRRGTARPSCAAVRFAYDPQSYAQNFDDGLGSSCHRLVIS</sequence>
<dbReference type="OrthoDB" id="694673at2759"/>
<evidence type="ECO:0000313" key="2">
    <source>
        <dbReference type="EMBL" id="TVU30425.1"/>
    </source>
</evidence>
<proteinExistence type="predicted"/>
<feature type="non-terminal residue" evidence="2">
    <location>
        <position position="1"/>
    </location>
</feature>
<reference evidence="2 3" key="1">
    <citation type="journal article" date="2019" name="Sci. Rep.">
        <title>A high-quality genome of Eragrostis curvula grass provides insights into Poaceae evolution and supports new strategies to enhance forage quality.</title>
        <authorList>
            <person name="Carballo J."/>
            <person name="Santos B.A.C.M."/>
            <person name="Zappacosta D."/>
            <person name="Garbus I."/>
            <person name="Selva J.P."/>
            <person name="Gallo C.A."/>
            <person name="Diaz A."/>
            <person name="Albertini E."/>
            <person name="Caccamo M."/>
            <person name="Echenique V."/>
        </authorList>
    </citation>
    <scope>NUCLEOTIDE SEQUENCE [LARGE SCALE GENOMIC DNA]</scope>
    <source>
        <strain evidence="3">cv. Victoria</strain>
        <tissue evidence="2">Leaf</tissue>
    </source>
</reference>
<gene>
    <name evidence="2" type="ORF">EJB05_22049</name>
</gene>
<evidence type="ECO:0000313" key="3">
    <source>
        <dbReference type="Proteomes" id="UP000324897"/>
    </source>
</evidence>
<comment type="caution">
    <text evidence="2">The sequence shown here is derived from an EMBL/GenBank/DDBJ whole genome shotgun (WGS) entry which is preliminary data.</text>
</comment>
<feature type="region of interest" description="Disordered" evidence="1">
    <location>
        <begin position="1"/>
        <end position="28"/>
    </location>
</feature>
<dbReference type="AlphaFoldDB" id="A0A5J9V3E5"/>
<organism evidence="2 3">
    <name type="scientific">Eragrostis curvula</name>
    <name type="common">weeping love grass</name>
    <dbReference type="NCBI Taxonomy" id="38414"/>
    <lineage>
        <taxon>Eukaryota</taxon>
        <taxon>Viridiplantae</taxon>
        <taxon>Streptophyta</taxon>
        <taxon>Embryophyta</taxon>
        <taxon>Tracheophyta</taxon>
        <taxon>Spermatophyta</taxon>
        <taxon>Magnoliopsida</taxon>
        <taxon>Liliopsida</taxon>
        <taxon>Poales</taxon>
        <taxon>Poaceae</taxon>
        <taxon>PACMAD clade</taxon>
        <taxon>Chloridoideae</taxon>
        <taxon>Eragrostideae</taxon>
        <taxon>Eragrostidinae</taxon>
        <taxon>Eragrostis</taxon>
    </lineage>
</organism>
<protein>
    <submittedName>
        <fullName evidence="2">Uncharacterized protein</fullName>
    </submittedName>
</protein>
<keyword evidence="3" id="KW-1185">Reference proteome</keyword>
<dbReference type="Proteomes" id="UP000324897">
    <property type="component" value="Chromosome 1"/>
</dbReference>
<evidence type="ECO:0000256" key="1">
    <source>
        <dbReference type="SAM" id="MobiDB-lite"/>
    </source>
</evidence>
<feature type="compositionally biased region" description="Basic residues" evidence="1">
    <location>
        <begin position="14"/>
        <end position="26"/>
    </location>
</feature>
<name>A0A5J9V3E5_9POAL</name>
<dbReference type="PANTHER" id="PTHR34538">
    <property type="entry name" value="EXPRESSED PROTEIN"/>
    <property type="match status" value="1"/>
</dbReference>
<dbReference type="Gramene" id="TVU30425">
    <property type="protein sequence ID" value="TVU30425"/>
    <property type="gene ID" value="EJB05_22049"/>
</dbReference>
<dbReference type="PANTHER" id="PTHR34538:SF4">
    <property type="entry name" value="EXPRESSED PROTEIN"/>
    <property type="match status" value="1"/>
</dbReference>
<accession>A0A5J9V3E5</accession>
<dbReference type="EMBL" id="RWGY01000011">
    <property type="protein sequence ID" value="TVU30425.1"/>
    <property type="molecule type" value="Genomic_DNA"/>
</dbReference>